<organism evidence="3 4">
    <name type="scientific">Neurospora intermedia</name>
    <dbReference type="NCBI Taxonomy" id="5142"/>
    <lineage>
        <taxon>Eukaryota</taxon>
        <taxon>Fungi</taxon>
        <taxon>Dikarya</taxon>
        <taxon>Ascomycota</taxon>
        <taxon>Pezizomycotina</taxon>
        <taxon>Sordariomycetes</taxon>
        <taxon>Sordariomycetidae</taxon>
        <taxon>Sordariales</taxon>
        <taxon>Sordariaceae</taxon>
        <taxon>Neurospora</taxon>
    </lineage>
</organism>
<feature type="coiled-coil region" evidence="1">
    <location>
        <begin position="156"/>
        <end position="211"/>
    </location>
</feature>
<keyword evidence="4" id="KW-1185">Reference proteome</keyword>
<gene>
    <name evidence="3" type="ORF">QR685DRAFT_338076</name>
</gene>
<dbReference type="Proteomes" id="UP001451303">
    <property type="component" value="Unassembled WGS sequence"/>
</dbReference>
<keyword evidence="1" id="KW-0175">Coiled coil</keyword>
<evidence type="ECO:0000256" key="1">
    <source>
        <dbReference type="SAM" id="Coils"/>
    </source>
</evidence>
<proteinExistence type="predicted"/>
<reference evidence="3 4" key="1">
    <citation type="submission" date="2023-09" db="EMBL/GenBank/DDBJ databases">
        <title>Multi-omics analysis of a traditional fermented food reveals byproduct-associated fungal strains for waste-to-food upcycling.</title>
        <authorList>
            <consortium name="Lawrence Berkeley National Laboratory"/>
            <person name="Rekdal V.M."/>
            <person name="Villalobos-Escobedo J.M."/>
            <person name="Rodriguez-Valeron N."/>
            <person name="Garcia M.O."/>
            <person name="Vasquez D.P."/>
            <person name="Damayanti I."/>
            <person name="Sorensen P.M."/>
            <person name="Baidoo E.E."/>
            <person name="De Carvalho A.C."/>
            <person name="Riley R."/>
            <person name="Lipzen A."/>
            <person name="He G."/>
            <person name="Yan M."/>
            <person name="Haridas S."/>
            <person name="Daum C."/>
            <person name="Yoshinaga Y."/>
            <person name="Ng V."/>
            <person name="Grigoriev I.V."/>
            <person name="Munk R."/>
            <person name="Nuraida L."/>
            <person name="Wijaya C.H."/>
            <person name="Morales P.-C."/>
            <person name="Keasling J.D."/>
        </authorList>
    </citation>
    <scope>NUCLEOTIDE SEQUENCE [LARGE SCALE GENOMIC DNA]</scope>
    <source>
        <strain evidence="3 4">FGSC 2613</strain>
    </source>
</reference>
<evidence type="ECO:0000313" key="4">
    <source>
        <dbReference type="Proteomes" id="UP001451303"/>
    </source>
</evidence>
<name>A0ABR3D6Q3_NEUIN</name>
<feature type="region of interest" description="Disordered" evidence="2">
    <location>
        <begin position="1"/>
        <end position="42"/>
    </location>
</feature>
<dbReference type="EMBL" id="JAVLET010000007">
    <property type="protein sequence ID" value="KAL0468347.1"/>
    <property type="molecule type" value="Genomic_DNA"/>
</dbReference>
<dbReference type="Gene3D" id="1.20.58.130">
    <property type="match status" value="1"/>
</dbReference>
<comment type="caution">
    <text evidence="3">The sequence shown here is derived from an EMBL/GenBank/DDBJ whole genome shotgun (WGS) entry which is preliminary data.</text>
</comment>
<protein>
    <submittedName>
        <fullName evidence="3">Uncharacterized protein</fullName>
    </submittedName>
</protein>
<sequence>MVSGRPNTDKRAHKRARKEEPHEAAEDSDGAVPSSSEALPDQPVPAMQEFDINAILENSALAAKVDDQAITLENQAATLNGQAIIIKKQANVLQRFERKLETFAEDTRAAVETANVVQDQIGRYVGPVEKHGNRLNFLEAKQEGGSNFMLACLQRMDEFTSELKAVRAELAAIKQELAATNIELVEINLELAATKKELADMKQHFNALQAVALFDKKDA</sequence>
<evidence type="ECO:0000256" key="2">
    <source>
        <dbReference type="SAM" id="MobiDB-lite"/>
    </source>
</evidence>
<accession>A0ABR3D6Q3</accession>
<evidence type="ECO:0000313" key="3">
    <source>
        <dbReference type="EMBL" id="KAL0468347.1"/>
    </source>
</evidence>